<gene>
    <name evidence="1" type="ORF">FRX31_029378</name>
</gene>
<protein>
    <submittedName>
        <fullName evidence="1">Uncharacterized protein</fullName>
    </submittedName>
</protein>
<dbReference type="EMBL" id="JABWDY010036647">
    <property type="protein sequence ID" value="KAF5181037.1"/>
    <property type="molecule type" value="Genomic_DNA"/>
</dbReference>
<accession>A0A7J6V8D3</accession>
<evidence type="ECO:0000313" key="1">
    <source>
        <dbReference type="EMBL" id="KAF5181037.1"/>
    </source>
</evidence>
<sequence length="99" mass="12150">MLFKRTTFVQIFTKFRQHHRPNVLVFQEKKPTFTLIVPSPQSPFLILEFLLKNNKKNWYLLISFFRYQHRQTEDHIHNPRFLRKFRASSFTTTKPNLLN</sequence>
<organism evidence="1 2">
    <name type="scientific">Thalictrum thalictroides</name>
    <name type="common">Rue-anemone</name>
    <name type="synonym">Anemone thalictroides</name>
    <dbReference type="NCBI Taxonomy" id="46969"/>
    <lineage>
        <taxon>Eukaryota</taxon>
        <taxon>Viridiplantae</taxon>
        <taxon>Streptophyta</taxon>
        <taxon>Embryophyta</taxon>
        <taxon>Tracheophyta</taxon>
        <taxon>Spermatophyta</taxon>
        <taxon>Magnoliopsida</taxon>
        <taxon>Ranunculales</taxon>
        <taxon>Ranunculaceae</taxon>
        <taxon>Thalictroideae</taxon>
        <taxon>Thalictrum</taxon>
    </lineage>
</organism>
<evidence type="ECO:0000313" key="2">
    <source>
        <dbReference type="Proteomes" id="UP000554482"/>
    </source>
</evidence>
<proteinExistence type="predicted"/>
<dbReference type="AlphaFoldDB" id="A0A7J6V8D3"/>
<dbReference type="Proteomes" id="UP000554482">
    <property type="component" value="Unassembled WGS sequence"/>
</dbReference>
<reference evidence="1 2" key="1">
    <citation type="submission" date="2020-06" db="EMBL/GenBank/DDBJ databases">
        <title>Transcriptomic and genomic resources for Thalictrum thalictroides and T. hernandezii: Facilitating candidate gene discovery in an emerging model plant lineage.</title>
        <authorList>
            <person name="Arias T."/>
            <person name="Riano-Pachon D.M."/>
            <person name="Di Stilio V.S."/>
        </authorList>
    </citation>
    <scope>NUCLEOTIDE SEQUENCE [LARGE SCALE GENOMIC DNA]</scope>
    <source>
        <strain evidence="2">cv. WT478/WT964</strain>
        <tissue evidence="1">Leaves</tissue>
    </source>
</reference>
<comment type="caution">
    <text evidence="1">The sequence shown here is derived from an EMBL/GenBank/DDBJ whole genome shotgun (WGS) entry which is preliminary data.</text>
</comment>
<name>A0A7J6V8D3_THATH</name>
<keyword evidence="2" id="KW-1185">Reference proteome</keyword>